<reference evidence="2 3" key="1">
    <citation type="submission" date="2018-11" db="EMBL/GenBank/DDBJ databases">
        <authorList>
            <person name="Ye M.-Q."/>
            <person name="Du Z.-J."/>
        </authorList>
    </citation>
    <scope>NUCLEOTIDE SEQUENCE [LARGE SCALE GENOMIC DNA]</scope>
    <source>
        <strain evidence="2 3">U0105</strain>
    </source>
</reference>
<comment type="caution">
    <text evidence="2">The sequence shown here is derived from an EMBL/GenBank/DDBJ whole genome shotgun (WGS) entry which is preliminary data.</text>
</comment>
<keyword evidence="1" id="KW-1133">Transmembrane helix</keyword>
<dbReference type="RefSeq" id="WP_124027498.1">
    <property type="nucleotide sequence ID" value="NZ_JBHRSN010000015.1"/>
</dbReference>
<organism evidence="2 3">
    <name type="scientific">Alteromonas sediminis</name>
    <dbReference type="NCBI Taxonomy" id="2259342"/>
    <lineage>
        <taxon>Bacteria</taxon>
        <taxon>Pseudomonadati</taxon>
        <taxon>Pseudomonadota</taxon>
        <taxon>Gammaproteobacteria</taxon>
        <taxon>Alteromonadales</taxon>
        <taxon>Alteromonadaceae</taxon>
        <taxon>Alteromonas/Salinimonas group</taxon>
        <taxon>Alteromonas</taxon>
    </lineage>
</organism>
<dbReference type="InterPro" id="IPR021836">
    <property type="entry name" value="DUF3429"/>
</dbReference>
<keyword evidence="3" id="KW-1185">Reference proteome</keyword>
<gene>
    <name evidence="2" type="ORF">DRW07_08785</name>
</gene>
<protein>
    <submittedName>
        <fullName evidence="2">DUF3429 domain-containing protein</fullName>
    </submittedName>
</protein>
<dbReference type="PANTHER" id="PTHR15887:SF1">
    <property type="entry name" value="TRANSMEMBRANE PROTEIN 69"/>
    <property type="match status" value="1"/>
</dbReference>
<sequence>MKNTAWLLGVAGLLPFVGIPLLATTNTIDWYLAAKGFVSYSAVILSFLGGIHWYDAICGNRSKHQIYVAMLPSILGWLCLAFIPQLMALGLLSVGFLLIMLYDKQVLTLPKDKVVWYTKLRMTLTTVVVLSHGWMIFSLN</sequence>
<name>A0A3N5Y199_9ALTE</name>
<dbReference type="Proteomes" id="UP000275281">
    <property type="component" value="Unassembled WGS sequence"/>
</dbReference>
<keyword evidence="1" id="KW-0812">Transmembrane</keyword>
<evidence type="ECO:0000313" key="2">
    <source>
        <dbReference type="EMBL" id="RPJ67597.1"/>
    </source>
</evidence>
<dbReference type="OrthoDB" id="8591832at2"/>
<feature type="transmembrane region" description="Helical" evidence="1">
    <location>
        <begin position="37"/>
        <end position="54"/>
    </location>
</feature>
<evidence type="ECO:0000313" key="3">
    <source>
        <dbReference type="Proteomes" id="UP000275281"/>
    </source>
</evidence>
<proteinExistence type="predicted"/>
<evidence type="ECO:0000256" key="1">
    <source>
        <dbReference type="SAM" id="Phobius"/>
    </source>
</evidence>
<feature type="transmembrane region" description="Helical" evidence="1">
    <location>
        <begin position="74"/>
        <end position="102"/>
    </location>
</feature>
<dbReference type="AlphaFoldDB" id="A0A3N5Y199"/>
<feature type="transmembrane region" description="Helical" evidence="1">
    <location>
        <begin position="6"/>
        <end position="25"/>
    </location>
</feature>
<dbReference type="EMBL" id="RPOK01000002">
    <property type="protein sequence ID" value="RPJ67597.1"/>
    <property type="molecule type" value="Genomic_DNA"/>
</dbReference>
<keyword evidence="1" id="KW-0472">Membrane</keyword>
<feature type="transmembrane region" description="Helical" evidence="1">
    <location>
        <begin position="114"/>
        <end position="137"/>
    </location>
</feature>
<dbReference type="Pfam" id="PF11911">
    <property type="entry name" value="DUF3429"/>
    <property type="match status" value="1"/>
</dbReference>
<accession>A0A3N5Y199</accession>
<dbReference type="PANTHER" id="PTHR15887">
    <property type="entry name" value="TRANSMEMBRANE PROTEIN 69"/>
    <property type="match status" value="1"/>
</dbReference>